<feature type="non-terminal residue" evidence="1">
    <location>
        <position position="397"/>
    </location>
</feature>
<accession>A0ACC1JXV9</accession>
<evidence type="ECO:0000313" key="2">
    <source>
        <dbReference type="Proteomes" id="UP001140066"/>
    </source>
</evidence>
<evidence type="ECO:0000313" key="1">
    <source>
        <dbReference type="EMBL" id="KAJ2769452.1"/>
    </source>
</evidence>
<keyword evidence="2" id="KW-1185">Reference proteome</keyword>
<proteinExistence type="predicted"/>
<dbReference type="EMBL" id="JANBUK010002997">
    <property type="protein sequence ID" value="KAJ2769452.1"/>
    <property type="molecule type" value="Genomic_DNA"/>
</dbReference>
<sequence>MLPYVPESGFYKIYMMVPGCQNTNTCLQRSSAKVDLQMTRKRTEQISVPQHNLADEEVVVYTGYIPASTQEFSMSISVGLDTGGVVSPQATTVELVVDYFRLERVTSYSNLNGVIEFASNLESPSFMDAPLYRPLNVSLPDNSIVYSATTGMFNDTHPDSTLFLGGRFSSQESGYHNIAQYRNSKLQPLSNSGIWGTVYSMTFVNGSIYVGGSFNATADQTTALSNVAQFNTTDQAWHPLSGGVDGAVSSVIPYSPFGPNVVAMRGSFQTLIAGPASGDEAIAMHGLAMWDTAFSQWTYTPFIKGTPSMLFADSWQNRANNVALVAGSLSAAAALKAEGALLLDAQQHIQPLGLLGSSLRPDDTGKLVVNTGLWYAKKNGTTAQLIVGGRFKTPDGS</sequence>
<organism evidence="1 2">
    <name type="scientific">Coemansia linderi</name>
    <dbReference type="NCBI Taxonomy" id="2663919"/>
    <lineage>
        <taxon>Eukaryota</taxon>
        <taxon>Fungi</taxon>
        <taxon>Fungi incertae sedis</taxon>
        <taxon>Zoopagomycota</taxon>
        <taxon>Kickxellomycotina</taxon>
        <taxon>Kickxellomycetes</taxon>
        <taxon>Kickxellales</taxon>
        <taxon>Kickxellaceae</taxon>
        <taxon>Coemansia</taxon>
    </lineage>
</organism>
<comment type="caution">
    <text evidence="1">The sequence shown here is derived from an EMBL/GenBank/DDBJ whole genome shotgun (WGS) entry which is preliminary data.</text>
</comment>
<dbReference type="Proteomes" id="UP001140066">
    <property type="component" value="Unassembled WGS sequence"/>
</dbReference>
<reference evidence="1" key="1">
    <citation type="submission" date="2022-07" db="EMBL/GenBank/DDBJ databases">
        <title>Phylogenomic reconstructions and comparative analyses of Kickxellomycotina fungi.</title>
        <authorList>
            <person name="Reynolds N.K."/>
            <person name="Stajich J.E."/>
            <person name="Barry K."/>
            <person name="Grigoriev I.V."/>
            <person name="Crous P."/>
            <person name="Smith M.E."/>
        </authorList>
    </citation>
    <scope>NUCLEOTIDE SEQUENCE</scope>
    <source>
        <strain evidence="1">BCRC 34191</strain>
    </source>
</reference>
<protein>
    <submittedName>
        <fullName evidence="1">Uncharacterized protein</fullName>
    </submittedName>
</protein>
<gene>
    <name evidence="1" type="ORF">GGI18_005396</name>
</gene>
<name>A0ACC1JXV9_9FUNG</name>